<dbReference type="AlphaFoldDB" id="A0AAE1VPX7"/>
<keyword evidence="3" id="KW-0808">Transferase</keyword>
<reference evidence="11" key="1">
    <citation type="submission" date="2023-12" db="EMBL/GenBank/DDBJ databases">
        <title>Genome assembly of Anisodus tanguticus.</title>
        <authorList>
            <person name="Wang Y.-J."/>
        </authorList>
    </citation>
    <scope>NUCLEOTIDE SEQUENCE</scope>
    <source>
        <strain evidence="11">KB-2021</strain>
        <tissue evidence="11">Leaf</tissue>
    </source>
</reference>
<evidence type="ECO:0000256" key="5">
    <source>
        <dbReference type="ARBA" id="ARBA00022771"/>
    </source>
</evidence>
<dbReference type="EC" id="2.3.2.27" evidence="2"/>
<sequence length="478" mass="52319">MQRGTGNFYLPTGNGVSGSLSQSNIIPINVTPSHGTHTPYGQSSEQRTSQPINLSLPARVGLNLETGADRPSAALVSSNSRSVGSIIGLNASHTVVSDGHGQDLGSTSAGNNSLRNQVCSCGRIINVLHSGNAPYSNQVEYCNCRETPRIDSSSGSSDLPEFINTTLPNEATSSLVPIGTMAHAAHSSRMIIFRRAEPDVIVMPLNILGNNYFSDGVPTIILANGISIYHAPIIPRNPFSYWIPAGILTFTLAPVLPVMHAPSFSIPWSHVSWNWTYSSISFHVPSMYHVNGTIGSEVIPHQRSLTFVPTYQFPHISPVPGAERIITRENMVYTNFPVQQANFPMNQTPRFTGVNHGPLTPLHPYNFHMAQNAIPPTFYVDVENMSYEGLLAFQAQVGHVSTGLSREVIVAHMKCIRYELTERSENDNDICCICLYDFSDGQLIGSTDCCHSYHFDCISKWLMEKNICPLCKRSALTI</sequence>
<accession>A0AAE1VPX7</accession>
<evidence type="ECO:0000256" key="3">
    <source>
        <dbReference type="ARBA" id="ARBA00022679"/>
    </source>
</evidence>
<keyword evidence="4" id="KW-0479">Metal-binding</keyword>
<feature type="region of interest" description="Disordered" evidence="9">
    <location>
        <begin position="25"/>
        <end position="50"/>
    </location>
</feature>
<dbReference type="GO" id="GO:0061630">
    <property type="term" value="F:ubiquitin protein ligase activity"/>
    <property type="evidence" value="ECO:0007669"/>
    <property type="project" value="UniProtKB-EC"/>
</dbReference>
<evidence type="ECO:0000256" key="7">
    <source>
        <dbReference type="ARBA" id="ARBA00022833"/>
    </source>
</evidence>
<evidence type="ECO:0000256" key="6">
    <source>
        <dbReference type="ARBA" id="ARBA00022786"/>
    </source>
</evidence>
<dbReference type="PANTHER" id="PTHR22937">
    <property type="entry name" value="E3 UBIQUITIN-PROTEIN LIGASE RNF165"/>
    <property type="match status" value="1"/>
</dbReference>
<evidence type="ECO:0000256" key="8">
    <source>
        <dbReference type="PROSITE-ProRule" id="PRU00175"/>
    </source>
</evidence>
<evidence type="ECO:0000259" key="10">
    <source>
        <dbReference type="PROSITE" id="PS50089"/>
    </source>
</evidence>
<organism evidence="11 12">
    <name type="scientific">Anisodus tanguticus</name>
    <dbReference type="NCBI Taxonomy" id="243964"/>
    <lineage>
        <taxon>Eukaryota</taxon>
        <taxon>Viridiplantae</taxon>
        <taxon>Streptophyta</taxon>
        <taxon>Embryophyta</taxon>
        <taxon>Tracheophyta</taxon>
        <taxon>Spermatophyta</taxon>
        <taxon>Magnoliopsida</taxon>
        <taxon>eudicotyledons</taxon>
        <taxon>Gunneridae</taxon>
        <taxon>Pentapetalae</taxon>
        <taxon>asterids</taxon>
        <taxon>lamiids</taxon>
        <taxon>Solanales</taxon>
        <taxon>Solanaceae</taxon>
        <taxon>Solanoideae</taxon>
        <taxon>Hyoscyameae</taxon>
        <taxon>Anisodus</taxon>
    </lineage>
</organism>
<dbReference type="GO" id="GO:0008270">
    <property type="term" value="F:zinc ion binding"/>
    <property type="evidence" value="ECO:0007669"/>
    <property type="project" value="UniProtKB-KW"/>
</dbReference>
<comment type="catalytic activity">
    <reaction evidence="1">
        <text>S-ubiquitinyl-[E2 ubiquitin-conjugating enzyme]-L-cysteine + [acceptor protein]-L-lysine = [E2 ubiquitin-conjugating enzyme]-L-cysteine + N(6)-ubiquitinyl-[acceptor protein]-L-lysine.</text>
        <dbReference type="EC" id="2.3.2.27"/>
    </reaction>
</comment>
<dbReference type="SMART" id="SM00184">
    <property type="entry name" value="RING"/>
    <property type="match status" value="1"/>
</dbReference>
<dbReference type="PROSITE" id="PS50089">
    <property type="entry name" value="ZF_RING_2"/>
    <property type="match status" value="1"/>
</dbReference>
<dbReference type="Proteomes" id="UP001291623">
    <property type="component" value="Unassembled WGS sequence"/>
</dbReference>
<dbReference type="PANTHER" id="PTHR22937:SF113">
    <property type="entry name" value="RING-TYPE E3 UBIQUITIN TRANSFERASE"/>
    <property type="match status" value="1"/>
</dbReference>
<dbReference type="InterPro" id="IPR045191">
    <property type="entry name" value="MBR1/2-like"/>
</dbReference>
<evidence type="ECO:0000256" key="9">
    <source>
        <dbReference type="SAM" id="MobiDB-lite"/>
    </source>
</evidence>
<evidence type="ECO:0000313" key="12">
    <source>
        <dbReference type="Proteomes" id="UP001291623"/>
    </source>
</evidence>
<evidence type="ECO:0000256" key="1">
    <source>
        <dbReference type="ARBA" id="ARBA00000900"/>
    </source>
</evidence>
<feature type="domain" description="RING-type" evidence="10">
    <location>
        <begin position="431"/>
        <end position="472"/>
    </location>
</feature>
<name>A0AAE1VPX7_9SOLA</name>
<keyword evidence="7" id="KW-0862">Zinc</keyword>
<comment type="caution">
    <text evidence="11">The sequence shown here is derived from an EMBL/GenBank/DDBJ whole genome shotgun (WGS) entry which is preliminary data.</text>
</comment>
<dbReference type="Gene3D" id="3.30.40.10">
    <property type="entry name" value="Zinc/RING finger domain, C3HC4 (zinc finger)"/>
    <property type="match status" value="1"/>
</dbReference>
<evidence type="ECO:0000256" key="2">
    <source>
        <dbReference type="ARBA" id="ARBA00012483"/>
    </source>
</evidence>
<dbReference type="InterPro" id="IPR013083">
    <property type="entry name" value="Znf_RING/FYVE/PHD"/>
</dbReference>
<dbReference type="Pfam" id="PF13639">
    <property type="entry name" value="zf-RING_2"/>
    <property type="match status" value="1"/>
</dbReference>
<keyword evidence="5 8" id="KW-0863">Zinc-finger</keyword>
<dbReference type="InterPro" id="IPR001841">
    <property type="entry name" value="Znf_RING"/>
</dbReference>
<protein>
    <recommendedName>
        <fullName evidence="2">RING-type E3 ubiquitin transferase</fullName>
        <ecNumber evidence="2">2.3.2.27</ecNumber>
    </recommendedName>
</protein>
<evidence type="ECO:0000313" key="11">
    <source>
        <dbReference type="EMBL" id="KAK4367765.1"/>
    </source>
</evidence>
<keyword evidence="12" id="KW-1185">Reference proteome</keyword>
<evidence type="ECO:0000256" key="4">
    <source>
        <dbReference type="ARBA" id="ARBA00022723"/>
    </source>
</evidence>
<proteinExistence type="predicted"/>
<gene>
    <name evidence="11" type="ORF">RND71_011557</name>
</gene>
<dbReference type="EMBL" id="JAVYJV010000006">
    <property type="protein sequence ID" value="KAK4367765.1"/>
    <property type="molecule type" value="Genomic_DNA"/>
</dbReference>
<dbReference type="SUPFAM" id="SSF57850">
    <property type="entry name" value="RING/U-box"/>
    <property type="match status" value="1"/>
</dbReference>
<keyword evidence="6" id="KW-0833">Ubl conjugation pathway</keyword>